<evidence type="ECO:0000313" key="4">
    <source>
        <dbReference type="Proteomes" id="UP000000763"/>
    </source>
</evidence>
<reference evidence="4" key="3">
    <citation type="journal article" date="2005" name="Nature">
        <title>The map-based sequence of the rice genome.</title>
        <authorList>
            <consortium name="International rice genome sequencing project (IRGSP)"/>
            <person name="Matsumoto T."/>
            <person name="Wu J."/>
            <person name="Kanamori H."/>
            <person name="Katayose Y."/>
            <person name="Fujisawa M."/>
            <person name="Namiki N."/>
            <person name="Mizuno H."/>
            <person name="Yamamoto K."/>
            <person name="Antonio B.A."/>
            <person name="Baba T."/>
            <person name="Sakata K."/>
            <person name="Nagamura Y."/>
            <person name="Aoki H."/>
            <person name="Arikawa K."/>
            <person name="Arita K."/>
            <person name="Bito T."/>
            <person name="Chiden Y."/>
            <person name="Fujitsuka N."/>
            <person name="Fukunaka R."/>
            <person name="Hamada M."/>
            <person name="Harada C."/>
            <person name="Hayashi A."/>
            <person name="Hijishita S."/>
            <person name="Honda M."/>
            <person name="Hosokawa S."/>
            <person name="Ichikawa Y."/>
            <person name="Idonuma A."/>
            <person name="Iijima M."/>
            <person name="Ikeda M."/>
            <person name="Ikeno M."/>
            <person name="Ito K."/>
            <person name="Ito S."/>
            <person name="Ito T."/>
            <person name="Ito Y."/>
            <person name="Ito Y."/>
            <person name="Iwabuchi A."/>
            <person name="Kamiya K."/>
            <person name="Karasawa W."/>
            <person name="Kurita K."/>
            <person name="Katagiri S."/>
            <person name="Kikuta A."/>
            <person name="Kobayashi H."/>
            <person name="Kobayashi N."/>
            <person name="Machita K."/>
            <person name="Maehara T."/>
            <person name="Masukawa M."/>
            <person name="Mizubayashi T."/>
            <person name="Mukai Y."/>
            <person name="Nagasaki H."/>
            <person name="Nagata Y."/>
            <person name="Naito S."/>
            <person name="Nakashima M."/>
            <person name="Nakama Y."/>
            <person name="Nakamichi Y."/>
            <person name="Nakamura M."/>
            <person name="Meguro A."/>
            <person name="Negishi M."/>
            <person name="Ohta I."/>
            <person name="Ohta T."/>
            <person name="Okamoto M."/>
            <person name="Ono N."/>
            <person name="Saji S."/>
            <person name="Sakaguchi M."/>
            <person name="Sakai K."/>
            <person name="Shibata M."/>
            <person name="Shimokawa T."/>
            <person name="Song J."/>
            <person name="Takazaki Y."/>
            <person name="Terasawa K."/>
            <person name="Tsugane M."/>
            <person name="Tsuji K."/>
            <person name="Ueda S."/>
            <person name="Waki K."/>
            <person name="Yamagata H."/>
            <person name="Yamamoto M."/>
            <person name="Yamamoto S."/>
            <person name="Yamane H."/>
            <person name="Yoshiki S."/>
            <person name="Yoshihara R."/>
            <person name="Yukawa K."/>
            <person name="Zhong H."/>
            <person name="Yano M."/>
            <person name="Yuan Q."/>
            <person name="Ouyang S."/>
            <person name="Liu J."/>
            <person name="Jones K.M."/>
            <person name="Gansberger K."/>
            <person name="Moffat K."/>
            <person name="Hill J."/>
            <person name="Bera J."/>
            <person name="Fadrosh D."/>
            <person name="Jin S."/>
            <person name="Johri S."/>
            <person name="Kim M."/>
            <person name="Overton L."/>
            <person name="Reardon M."/>
            <person name="Tsitrin T."/>
            <person name="Vuong H."/>
            <person name="Weaver B."/>
            <person name="Ciecko A."/>
            <person name="Tallon L."/>
            <person name="Jackson J."/>
            <person name="Pai G."/>
            <person name="Aken S.V."/>
            <person name="Utterback T."/>
            <person name="Reidmuller S."/>
            <person name="Feldblyum T."/>
            <person name="Hsiao J."/>
            <person name="Zismann V."/>
            <person name="Iobst S."/>
            <person name="de Vazeille A.R."/>
            <person name="Buell C.R."/>
            <person name="Ying K."/>
            <person name="Li Y."/>
            <person name="Lu T."/>
            <person name="Huang Y."/>
            <person name="Zhao Q."/>
            <person name="Feng Q."/>
            <person name="Zhang L."/>
            <person name="Zhu J."/>
            <person name="Weng Q."/>
            <person name="Mu J."/>
            <person name="Lu Y."/>
            <person name="Fan D."/>
            <person name="Liu Y."/>
            <person name="Guan J."/>
            <person name="Zhang Y."/>
            <person name="Yu S."/>
            <person name="Liu X."/>
            <person name="Zhang Y."/>
            <person name="Hong G."/>
            <person name="Han B."/>
            <person name="Choisne N."/>
            <person name="Demange N."/>
            <person name="Orjeda G."/>
            <person name="Samain S."/>
            <person name="Cattolico L."/>
            <person name="Pelletier E."/>
            <person name="Couloux A."/>
            <person name="Segurens B."/>
            <person name="Wincker P."/>
            <person name="D'Hont A."/>
            <person name="Scarpelli C."/>
            <person name="Weissenbach J."/>
            <person name="Salanoubat M."/>
            <person name="Quetier F."/>
            <person name="Yu Y."/>
            <person name="Kim H.R."/>
            <person name="Rambo T."/>
            <person name="Currie J."/>
            <person name="Collura K."/>
            <person name="Luo M."/>
            <person name="Yang T."/>
            <person name="Ammiraju J.S.S."/>
            <person name="Engler F."/>
            <person name="Soderlund C."/>
            <person name="Wing R.A."/>
            <person name="Palmer L.E."/>
            <person name="de la Bastide M."/>
            <person name="Spiegel L."/>
            <person name="Nascimento L."/>
            <person name="Zutavern T."/>
            <person name="O'Shaughnessy A."/>
            <person name="Dike S."/>
            <person name="Dedhia N."/>
            <person name="Preston R."/>
            <person name="Balija V."/>
            <person name="McCombie W.R."/>
            <person name="Chow T."/>
            <person name="Chen H."/>
            <person name="Chung M."/>
            <person name="Chen C."/>
            <person name="Shaw J."/>
            <person name="Wu H."/>
            <person name="Hsiao K."/>
            <person name="Chao Y."/>
            <person name="Chu M."/>
            <person name="Cheng C."/>
            <person name="Hour A."/>
            <person name="Lee P."/>
            <person name="Lin S."/>
            <person name="Lin Y."/>
            <person name="Liou J."/>
            <person name="Liu S."/>
            <person name="Hsing Y."/>
            <person name="Raghuvanshi S."/>
            <person name="Mohanty A."/>
            <person name="Bharti A.K."/>
            <person name="Gaur A."/>
            <person name="Gupta V."/>
            <person name="Kumar D."/>
            <person name="Ravi V."/>
            <person name="Vij S."/>
            <person name="Kapur A."/>
            <person name="Khurana P."/>
            <person name="Khurana P."/>
            <person name="Khurana J.P."/>
            <person name="Tyagi A.K."/>
            <person name="Gaikwad K."/>
            <person name="Singh A."/>
            <person name="Dalal V."/>
            <person name="Srivastava S."/>
            <person name="Dixit A."/>
            <person name="Pal A.K."/>
            <person name="Ghazi I.A."/>
            <person name="Yadav M."/>
            <person name="Pandit A."/>
            <person name="Bhargava A."/>
            <person name="Sureshbabu K."/>
            <person name="Batra K."/>
            <person name="Sharma T.R."/>
            <person name="Mohapatra T."/>
            <person name="Singh N.K."/>
            <person name="Messing J."/>
            <person name="Nelson A.B."/>
            <person name="Fuks G."/>
            <person name="Kavchok S."/>
            <person name="Keizer G."/>
            <person name="Linton E."/>
            <person name="Llaca V."/>
            <person name="Song R."/>
            <person name="Tanyolac B."/>
            <person name="Young S."/>
            <person name="Ho-Il K."/>
            <person name="Hahn J.H."/>
            <person name="Sangsakoo G."/>
            <person name="Vanavichit A."/>
            <person name="de Mattos Luiz.A.T."/>
            <person name="Zimmer P.D."/>
            <person name="Malone G."/>
            <person name="Dellagostin O."/>
            <person name="de Oliveira A.C."/>
            <person name="Bevan M."/>
            <person name="Bancroft I."/>
            <person name="Minx P."/>
            <person name="Cordum H."/>
            <person name="Wilson R."/>
            <person name="Cheng Z."/>
            <person name="Jin W."/>
            <person name="Jiang J."/>
            <person name="Leong S.A."/>
            <person name="Iwama H."/>
            <person name="Gojobori T."/>
            <person name="Itoh T."/>
            <person name="Niimura Y."/>
            <person name="Fujii Y."/>
            <person name="Habara T."/>
            <person name="Sakai H."/>
            <person name="Sato Y."/>
            <person name="Wilson G."/>
            <person name="Kumar K."/>
            <person name="McCouch S."/>
            <person name="Juretic N."/>
            <person name="Hoen D."/>
            <person name="Wright S."/>
            <person name="Bruskiewich R."/>
            <person name="Bureau T."/>
            <person name="Miyao A."/>
            <person name="Hirochika H."/>
            <person name="Nishikawa T."/>
            <person name="Kadowaki K."/>
            <person name="Sugiura M."/>
            <person name="Burr B."/>
            <person name="Sasaki T."/>
        </authorList>
    </citation>
    <scope>NUCLEOTIDE SEQUENCE [LARGE SCALE GENOMIC DNA]</scope>
    <source>
        <strain evidence="4">cv. Nipponbare</strain>
    </source>
</reference>
<reference evidence="2" key="1">
    <citation type="submission" date="2001-05" db="EMBL/GenBank/DDBJ databases">
        <title>Oryza sativa nipponbare(GA3) genomic DNA, chromosome 6, PAC clone:P0459H02.</title>
        <authorList>
            <person name="Sasaki T."/>
            <person name="Matsumoto T."/>
            <person name="Yamamoto K."/>
        </authorList>
    </citation>
    <scope>NUCLEOTIDE SEQUENCE</scope>
</reference>
<dbReference type="Proteomes" id="UP000000763">
    <property type="component" value="Chromosome 6"/>
</dbReference>
<accession>Q5Z7S5</accession>
<evidence type="ECO:0000313" key="2">
    <source>
        <dbReference type="EMBL" id="BAD61641.1"/>
    </source>
</evidence>
<evidence type="ECO:0000313" key="3">
    <source>
        <dbReference type="EMBL" id="BAD61781.1"/>
    </source>
</evidence>
<reference evidence="4" key="4">
    <citation type="journal article" date="2008" name="Nucleic Acids Res.">
        <title>The rice annotation project database (RAP-DB): 2008 update.</title>
        <authorList>
            <consortium name="The rice annotation project (RAP)"/>
        </authorList>
    </citation>
    <scope>GENOME REANNOTATION</scope>
    <source>
        <strain evidence="4">cv. Nipponbare</strain>
    </source>
</reference>
<dbReference type="EMBL" id="AP003572">
    <property type="protein sequence ID" value="BAD61641.1"/>
    <property type="molecule type" value="Genomic_DNA"/>
</dbReference>
<proteinExistence type="predicted"/>
<evidence type="ECO:0000256" key="1">
    <source>
        <dbReference type="SAM" id="MobiDB-lite"/>
    </source>
</evidence>
<name>Q5Z7S5_ORYSJ</name>
<feature type="compositionally biased region" description="Basic residues" evidence="1">
    <location>
        <begin position="90"/>
        <end position="100"/>
    </location>
</feature>
<feature type="compositionally biased region" description="Low complexity" evidence="1">
    <location>
        <begin position="79"/>
        <end position="89"/>
    </location>
</feature>
<dbReference type="AlphaFoldDB" id="Q5Z7S5"/>
<reference evidence="3" key="2">
    <citation type="submission" date="2002-01" db="EMBL/GenBank/DDBJ databases">
        <title>Oryza sativa nipponbare(GA3) genomic DNA, chromosome 6, BAC clone:OSJNBa0021N09.</title>
        <authorList>
            <person name="Sasaki T."/>
            <person name="Matsumoto T."/>
            <person name="Yamamoto K."/>
        </authorList>
    </citation>
    <scope>NUCLEOTIDE SEQUENCE</scope>
</reference>
<organism evidence="3 4">
    <name type="scientific">Oryza sativa subsp. japonica</name>
    <name type="common">Rice</name>
    <dbReference type="NCBI Taxonomy" id="39947"/>
    <lineage>
        <taxon>Eukaryota</taxon>
        <taxon>Viridiplantae</taxon>
        <taxon>Streptophyta</taxon>
        <taxon>Embryophyta</taxon>
        <taxon>Tracheophyta</taxon>
        <taxon>Spermatophyta</taxon>
        <taxon>Magnoliopsida</taxon>
        <taxon>Liliopsida</taxon>
        <taxon>Poales</taxon>
        <taxon>Poaceae</taxon>
        <taxon>BOP clade</taxon>
        <taxon>Oryzoideae</taxon>
        <taxon>Oryzeae</taxon>
        <taxon>Oryzinae</taxon>
        <taxon>Oryza</taxon>
        <taxon>Oryza sativa</taxon>
    </lineage>
</organism>
<gene>
    <name evidence="3" type="ORF">OSJNBa0021N09.8</name>
    <name evidence="2" type="ORF">P0459H02.34</name>
</gene>
<feature type="region of interest" description="Disordered" evidence="1">
    <location>
        <begin position="72"/>
        <end position="137"/>
    </location>
</feature>
<dbReference type="EMBL" id="AP004679">
    <property type="protein sequence ID" value="BAD61781.1"/>
    <property type="molecule type" value="Genomic_DNA"/>
</dbReference>
<sequence length="137" mass="15182">MHININKYIHFTNLAIQANHFSALSLSAVAAELRSAAVVAPHRLPPRRHLLQVRRILADLTHLSVSVADRRNAVDPVDPSRAAASLRSGRLLRRRRRPRVSRGPSPPFPLPSPLSATAPPRRWSPAATIGARARRLR</sequence>
<protein>
    <submittedName>
        <fullName evidence="3">HGWP repeat containing protein-like</fullName>
    </submittedName>
</protein>